<gene>
    <name evidence="2" type="ORF">IAA62_04755</name>
</gene>
<name>A0A9D1SZD7_9FIRM</name>
<reference evidence="2" key="2">
    <citation type="journal article" date="2021" name="PeerJ">
        <title>Extensive microbial diversity within the chicken gut microbiome revealed by metagenomics and culture.</title>
        <authorList>
            <person name="Gilroy R."/>
            <person name="Ravi A."/>
            <person name="Getino M."/>
            <person name="Pursley I."/>
            <person name="Horton D.L."/>
            <person name="Alikhan N.F."/>
            <person name="Baker D."/>
            <person name="Gharbi K."/>
            <person name="Hall N."/>
            <person name="Watson M."/>
            <person name="Adriaenssens E.M."/>
            <person name="Foster-Nyarko E."/>
            <person name="Jarju S."/>
            <person name="Secka A."/>
            <person name="Antonio M."/>
            <person name="Oren A."/>
            <person name="Chaudhuri R.R."/>
            <person name="La Ragione R."/>
            <person name="Hildebrand F."/>
            <person name="Pallen M.J."/>
        </authorList>
    </citation>
    <scope>NUCLEOTIDE SEQUENCE</scope>
    <source>
        <strain evidence="2">CHK186-9395</strain>
    </source>
</reference>
<evidence type="ECO:0000313" key="2">
    <source>
        <dbReference type="EMBL" id="HIV01842.1"/>
    </source>
</evidence>
<feature type="domain" description="Double zinc ribbon" evidence="1">
    <location>
        <begin position="3"/>
        <end position="39"/>
    </location>
</feature>
<organism evidence="2 3">
    <name type="scientific">Candidatus Caccopulliclostridium gallistercoris</name>
    <dbReference type="NCBI Taxonomy" id="2840719"/>
    <lineage>
        <taxon>Bacteria</taxon>
        <taxon>Bacillati</taxon>
        <taxon>Bacillota</taxon>
        <taxon>Clostridia</taxon>
        <taxon>Candidatus Caccopulliclostridium</taxon>
    </lineage>
</organism>
<evidence type="ECO:0000259" key="1">
    <source>
        <dbReference type="Pfam" id="PF18912"/>
    </source>
</evidence>
<dbReference type="Proteomes" id="UP000886861">
    <property type="component" value="Unassembled WGS sequence"/>
</dbReference>
<evidence type="ECO:0000313" key="3">
    <source>
        <dbReference type="Proteomes" id="UP000886861"/>
    </source>
</evidence>
<dbReference type="InterPro" id="IPR051910">
    <property type="entry name" value="ComF/GntX_DNA_util-trans"/>
</dbReference>
<dbReference type="PANTHER" id="PTHR47505:SF1">
    <property type="entry name" value="DNA UTILIZATION PROTEIN YHGH"/>
    <property type="match status" value="1"/>
</dbReference>
<dbReference type="InterPro" id="IPR044005">
    <property type="entry name" value="DZR_2"/>
</dbReference>
<proteinExistence type="predicted"/>
<dbReference type="EMBL" id="DVOJ01000015">
    <property type="protein sequence ID" value="HIV01842.1"/>
    <property type="molecule type" value="Genomic_DNA"/>
</dbReference>
<dbReference type="AlphaFoldDB" id="A0A9D1SZD7"/>
<protein>
    <submittedName>
        <fullName evidence="2">ComF family protein</fullName>
    </submittedName>
</protein>
<sequence length="118" mass="13938">MKILELIFPNNIKCINCGKEIESEKVFCKNCENKIKIINSREKINNLNIYSPFKYCDIIKNLILNFKYNNKKCLAYPLAKLLVKNYNFKNIDFITFIPLNKNKLKIRGFNQAKLLAKE</sequence>
<accession>A0A9D1SZD7</accession>
<reference evidence="2" key="1">
    <citation type="submission" date="2020-10" db="EMBL/GenBank/DDBJ databases">
        <authorList>
            <person name="Gilroy R."/>
        </authorList>
    </citation>
    <scope>NUCLEOTIDE SEQUENCE</scope>
    <source>
        <strain evidence="2">CHK186-9395</strain>
    </source>
</reference>
<dbReference type="PANTHER" id="PTHR47505">
    <property type="entry name" value="DNA UTILIZATION PROTEIN YHGH"/>
    <property type="match status" value="1"/>
</dbReference>
<dbReference type="Pfam" id="PF18912">
    <property type="entry name" value="DZR_2"/>
    <property type="match status" value="1"/>
</dbReference>
<comment type="caution">
    <text evidence="2">The sequence shown here is derived from an EMBL/GenBank/DDBJ whole genome shotgun (WGS) entry which is preliminary data.</text>
</comment>